<evidence type="ECO:0000256" key="1">
    <source>
        <dbReference type="ARBA" id="ARBA00001971"/>
    </source>
</evidence>
<proteinExistence type="inferred from homology"/>
<sequence length="331" mass="38419">MSPSLNLLYAALISLSTALLVDQYRRQQKRRLRLPPSPPSIPFFGSLFSVPPGPEYLSFKKLGDDLKSDIVYLPMFGRRFIILNSAEAVTDLLEKRSAKYSDRSPAPMMSDPRLMGWSTNAGMIGYNDTWRHYRRLFNNWFNTRAAPQFHEMQQSQARSLLRRLLEVSKEESPFPQIRHEFFFTLASTMFQVGYGYRLKGIDDPFFENARQTIHNFTEAAMFTNFFVNIFPMMIHIPDWFPGTGWKRTGREWRRIKEKAMEEPFEWTKAQVAAGTAEYSIIGSLLQEHKLVSHLSEEERDNRLKELGLIMYSGGVETVAKFEPLQYGLSDK</sequence>
<gene>
    <name evidence="9" type="ORF">RDB_LOCUS22020</name>
</gene>
<dbReference type="Pfam" id="PF00067">
    <property type="entry name" value="p450"/>
    <property type="match status" value="1"/>
</dbReference>
<evidence type="ECO:0000256" key="2">
    <source>
        <dbReference type="ARBA" id="ARBA00010617"/>
    </source>
</evidence>
<feature type="signal peptide" evidence="8">
    <location>
        <begin position="1"/>
        <end position="18"/>
    </location>
</feature>
<feature type="chain" id="PRO_5034060124" description="O-methylsterigmatocystin oxidoreductase" evidence="8">
    <location>
        <begin position="19"/>
        <end position="331"/>
    </location>
</feature>
<comment type="cofactor">
    <cofactor evidence="1">
        <name>heme</name>
        <dbReference type="ChEBI" id="CHEBI:30413"/>
    </cofactor>
</comment>
<dbReference type="Proteomes" id="UP000663846">
    <property type="component" value="Unassembled WGS sequence"/>
</dbReference>
<dbReference type="SUPFAM" id="SSF48264">
    <property type="entry name" value="Cytochrome P450"/>
    <property type="match status" value="1"/>
</dbReference>
<name>A0A8H2WBW3_9AGAM</name>
<evidence type="ECO:0000313" key="9">
    <source>
        <dbReference type="EMBL" id="CAE6364730.1"/>
    </source>
</evidence>
<dbReference type="InterPro" id="IPR050364">
    <property type="entry name" value="Cytochrome_P450_fung"/>
</dbReference>
<dbReference type="GO" id="GO:0004497">
    <property type="term" value="F:monooxygenase activity"/>
    <property type="evidence" value="ECO:0007669"/>
    <property type="project" value="UniProtKB-KW"/>
</dbReference>
<protein>
    <recommendedName>
        <fullName evidence="11">O-methylsterigmatocystin oxidoreductase</fullName>
    </recommendedName>
</protein>
<keyword evidence="5" id="KW-0560">Oxidoreductase</keyword>
<keyword evidence="7" id="KW-0503">Monooxygenase</keyword>
<dbReference type="EMBL" id="CAJMWS010000107">
    <property type="protein sequence ID" value="CAE6364730.1"/>
    <property type="molecule type" value="Genomic_DNA"/>
</dbReference>
<evidence type="ECO:0000256" key="3">
    <source>
        <dbReference type="ARBA" id="ARBA00022617"/>
    </source>
</evidence>
<dbReference type="PANTHER" id="PTHR46300">
    <property type="entry name" value="P450, PUTATIVE (EUROFUNG)-RELATED-RELATED"/>
    <property type="match status" value="1"/>
</dbReference>
<dbReference type="GO" id="GO:0016705">
    <property type="term" value="F:oxidoreductase activity, acting on paired donors, with incorporation or reduction of molecular oxygen"/>
    <property type="evidence" value="ECO:0007669"/>
    <property type="project" value="InterPro"/>
</dbReference>
<evidence type="ECO:0008006" key="11">
    <source>
        <dbReference type="Google" id="ProtNLM"/>
    </source>
</evidence>
<accession>A0A8H2WBW3</accession>
<evidence type="ECO:0000256" key="4">
    <source>
        <dbReference type="ARBA" id="ARBA00022723"/>
    </source>
</evidence>
<keyword evidence="4" id="KW-0479">Metal-binding</keyword>
<dbReference type="AlphaFoldDB" id="A0A8H2WBW3"/>
<reference evidence="9" key="1">
    <citation type="submission" date="2021-01" db="EMBL/GenBank/DDBJ databases">
        <authorList>
            <person name="Kaushik A."/>
        </authorList>
    </citation>
    <scope>NUCLEOTIDE SEQUENCE</scope>
    <source>
        <strain evidence="9">AG1-1C</strain>
    </source>
</reference>
<dbReference type="PANTHER" id="PTHR46300:SF7">
    <property type="entry name" value="P450, PUTATIVE (EUROFUNG)-RELATED"/>
    <property type="match status" value="1"/>
</dbReference>
<comment type="caution">
    <text evidence="9">The sequence shown here is derived from an EMBL/GenBank/DDBJ whole genome shotgun (WGS) entry which is preliminary data.</text>
</comment>
<dbReference type="InterPro" id="IPR036396">
    <property type="entry name" value="Cyt_P450_sf"/>
</dbReference>
<keyword evidence="8" id="KW-0732">Signal</keyword>
<dbReference type="GO" id="GO:0005506">
    <property type="term" value="F:iron ion binding"/>
    <property type="evidence" value="ECO:0007669"/>
    <property type="project" value="InterPro"/>
</dbReference>
<evidence type="ECO:0000313" key="10">
    <source>
        <dbReference type="Proteomes" id="UP000663846"/>
    </source>
</evidence>
<keyword evidence="3" id="KW-0349">Heme</keyword>
<evidence type="ECO:0000256" key="5">
    <source>
        <dbReference type="ARBA" id="ARBA00023002"/>
    </source>
</evidence>
<dbReference type="GO" id="GO:0020037">
    <property type="term" value="F:heme binding"/>
    <property type="evidence" value="ECO:0007669"/>
    <property type="project" value="InterPro"/>
</dbReference>
<dbReference type="InterPro" id="IPR001128">
    <property type="entry name" value="Cyt_P450"/>
</dbReference>
<evidence type="ECO:0000256" key="8">
    <source>
        <dbReference type="SAM" id="SignalP"/>
    </source>
</evidence>
<keyword evidence="6" id="KW-0408">Iron</keyword>
<evidence type="ECO:0000256" key="6">
    <source>
        <dbReference type="ARBA" id="ARBA00023004"/>
    </source>
</evidence>
<evidence type="ECO:0000256" key="7">
    <source>
        <dbReference type="ARBA" id="ARBA00023033"/>
    </source>
</evidence>
<organism evidence="9 10">
    <name type="scientific">Rhizoctonia solani</name>
    <dbReference type="NCBI Taxonomy" id="456999"/>
    <lineage>
        <taxon>Eukaryota</taxon>
        <taxon>Fungi</taxon>
        <taxon>Dikarya</taxon>
        <taxon>Basidiomycota</taxon>
        <taxon>Agaricomycotina</taxon>
        <taxon>Agaricomycetes</taxon>
        <taxon>Cantharellales</taxon>
        <taxon>Ceratobasidiaceae</taxon>
        <taxon>Rhizoctonia</taxon>
    </lineage>
</organism>
<comment type="similarity">
    <text evidence="2">Belongs to the cytochrome P450 family.</text>
</comment>
<dbReference type="Gene3D" id="1.10.630.10">
    <property type="entry name" value="Cytochrome P450"/>
    <property type="match status" value="1"/>
</dbReference>